<dbReference type="InterPro" id="IPR052556">
    <property type="entry name" value="PolySynth_Transporter"/>
</dbReference>
<evidence type="ECO:0000313" key="6">
    <source>
        <dbReference type="EMBL" id="MBI1708737.1"/>
    </source>
</evidence>
<dbReference type="Proteomes" id="UP001194414">
    <property type="component" value="Unassembled WGS sequence"/>
</dbReference>
<keyword evidence="4 5" id="KW-0472">Membrane</keyword>
<accession>A0AAW4DQQ8</accession>
<feature type="transmembrane region" description="Helical" evidence="5">
    <location>
        <begin position="145"/>
        <end position="164"/>
    </location>
</feature>
<dbReference type="AlphaFoldDB" id="A0AAW4DQQ8"/>
<evidence type="ECO:0000256" key="1">
    <source>
        <dbReference type="ARBA" id="ARBA00004141"/>
    </source>
</evidence>
<dbReference type="GO" id="GO:0016020">
    <property type="term" value="C:membrane"/>
    <property type="evidence" value="ECO:0007669"/>
    <property type="project" value="UniProtKB-SubCell"/>
</dbReference>
<evidence type="ECO:0000256" key="4">
    <source>
        <dbReference type="ARBA" id="ARBA00023136"/>
    </source>
</evidence>
<keyword evidence="3 5" id="KW-1133">Transmembrane helix</keyword>
<dbReference type="RefSeq" id="WP_198566728.1">
    <property type="nucleotide sequence ID" value="NZ_JACCPP010000026.1"/>
</dbReference>
<feature type="transmembrane region" description="Helical" evidence="5">
    <location>
        <begin position="453"/>
        <end position="476"/>
    </location>
</feature>
<feature type="transmembrane region" description="Helical" evidence="5">
    <location>
        <begin position="210"/>
        <end position="229"/>
    </location>
</feature>
<organism evidence="6 7">
    <name type="scientific">Lactobacillus crispatus</name>
    <dbReference type="NCBI Taxonomy" id="47770"/>
    <lineage>
        <taxon>Bacteria</taxon>
        <taxon>Bacillati</taxon>
        <taxon>Bacillota</taxon>
        <taxon>Bacilli</taxon>
        <taxon>Lactobacillales</taxon>
        <taxon>Lactobacillaceae</taxon>
        <taxon>Lactobacillus</taxon>
    </lineage>
</organism>
<dbReference type="CDD" id="cd13128">
    <property type="entry name" value="MATE_Wzx_like"/>
    <property type="match status" value="1"/>
</dbReference>
<comment type="caution">
    <text evidence="6">The sequence shown here is derived from an EMBL/GenBank/DDBJ whole genome shotgun (WGS) entry which is preliminary data.</text>
</comment>
<feature type="transmembrane region" description="Helical" evidence="5">
    <location>
        <begin position="357"/>
        <end position="379"/>
    </location>
</feature>
<feature type="transmembrane region" description="Helical" evidence="5">
    <location>
        <begin position="170"/>
        <end position="190"/>
    </location>
</feature>
<dbReference type="InterPro" id="IPR002797">
    <property type="entry name" value="Polysacc_synth"/>
</dbReference>
<proteinExistence type="predicted"/>
<feature type="transmembrane region" description="Helical" evidence="5">
    <location>
        <begin position="321"/>
        <end position="345"/>
    </location>
</feature>
<protein>
    <submittedName>
        <fullName evidence="6">Poly-gamma-glutamate biosynthesis protein</fullName>
    </submittedName>
</protein>
<feature type="transmembrane region" description="Helical" evidence="5">
    <location>
        <begin position="286"/>
        <end position="309"/>
    </location>
</feature>
<feature type="transmembrane region" description="Helical" evidence="5">
    <location>
        <begin position="49"/>
        <end position="66"/>
    </location>
</feature>
<dbReference type="EMBL" id="JACCPP010000026">
    <property type="protein sequence ID" value="MBI1708737.1"/>
    <property type="molecule type" value="Genomic_DNA"/>
</dbReference>
<gene>
    <name evidence="6" type="ORF">HYQ56_1725</name>
</gene>
<name>A0AAW4DQQ8_9LACO</name>
<evidence type="ECO:0000313" key="7">
    <source>
        <dbReference type="Proteomes" id="UP001194414"/>
    </source>
</evidence>
<dbReference type="Pfam" id="PF01943">
    <property type="entry name" value="Polysacc_synt"/>
    <property type="match status" value="1"/>
</dbReference>
<dbReference type="PANTHER" id="PTHR43424:SF1">
    <property type="entry name" value="LOCUS PUTATIVE PROTEIN 1-RELATED"/>
    <property type="match status" value="1"/>
</dbReference>
<feature type="transmembrane region" description="Helical" evidence="5">
    <location>
        <begin position="87"/>
        <end position="108"/>
    </location>
</feature>
<sequence>MKKKSLGINALLNGLRSALNLIFPLITFPYVSRILSVEGIGIYNFSNTYVSYFILLAGLGVATYAVREGAKYRDDKEKISRFSSEVFSINIISTIIAYLLLIISLLLFKNLHNYVSTILIFSLQILFTTMGTEWIYTIYEDYSYITVRSIIFKLLSIVLLFILVRKPNDYIWYAGITVFASVGSNILNYIHARSFIKIRFVKSADIRKHLKPILIIFASTVAVTLYVSSDTTILGLLKNDYAVGIYSVAVKIYSLTNGLLGGLLVVTVPRLAMLLGKRRIKEYNMVLSQVINTITVLVLPTAVGLIMLSKEIVLIIAGAKYLNSIFSLQIIAIALVFSILSSIFDQCVLIPAKHENLVLRNTLITGVVNVLLNFILIPVMSYDGAALTTIIAEMMVMGLNLWSAKDIVGPIMFSKDNIKNIFSSLMGCLGIILICILCKLGIQSLIFCTIFSIILSVIIYGAILVLFNNEVMLSFLEKVKNKRG</sequence>
<evidence type="ECO:0000256" key="3">
    <source>
        <dbReference type="ARBA" id="ARBA00022989"/>
    </source>
</evidence>
<dbReference type="PANTHER" id="PTHR43424">
    <property type="entry name" value="LOCUS PUTATIVE PROTEIN 1-RELATED"/>
    <property type="match status" value="1"/>
</dbReference>
<feature type="transmembrane region" description="Helical" evidence="5">
    <location>
        <begin position="241"/>
        <end position="266"/>
    </location>
</feature>
<feature type="transmembrane region" description="Helical" evidence="5">
    <location>
        <begin position="114"/>
        <end position="136"/>
    </location>
</feature>
<feature type="transmembrane region" description="Helical" evidence="5">
    <location>
        <begin position="21"/>
        <end position="43"/>
    </location>
</feature>
<keyword evidence="2 5" id="KW-0812">Transmembrane</keyword>
<evidence type="ECO:0000256" key="2">
    <source>
        <dbReference type="ARBA" id="ARBA00022692"/>
    </source>
</evidence>
<reference evidence="6" key="1">
    <citation type="submission" date="2020-07" db="EMBL/GenBank/DDBJ databases">
        <title>Comparative genomics analyses of Lactobacillus crispatus isolated from different ecological niches.</title>
        <authorList>
            <person name="Mancino W."/>
            <person name="Mancabelli L."/>
            <person name="Lugli G.A."/>
            <person name="Milani C."/>
            <person name="Viappiani A."/>
            <person name="Anzalone R."/>
            <person name="Longhi G."/>
            <person name="Ventura M."/>
            <person name="Turroni F."/>
        </authorList>
    </citation>
    <scope>NUCLEOTIDE SEQUENCE</scope>
    <source>
        <strain evidence="6">LB65</strain>
    </source>
</reference>
<comment type="subcellular location">
    <subcellularLocation>
        <location evidence="1">Membrane</location>
        <topology evidence="1">Multi-pass membrane protein</topology>
    </subcellularLocation>
</comment>
<feature type="transmembrane region" description="Helical" evidence="5">
    <location>
        <begin position="425"/>
        <end position="447"/>
    </location>
</feature>
<evidence type="ECO:0000256" key="5">
    <source>
        <dbReference type="SAM" id="Phobius"/>
    </source>
</evidence>